<dbReference type="InterPro" id="IPR029033">
    <property type="entry name" value="His_PPase_superfam"/>
</dbReference>
<accession>A0A1G6TTR9</accession>
<protein>
    <submittedName>
        <fullName evidence="1">Phosphohistidine phosphatase, SixA</fullName>
    </submittedName>
</protein>
<dbReference type="STRING" id="686796.SAMN04488104_102426"/>
<dbReference type="SUPFAM" id="SSF53254">
    <property type="entry name" value="Phosphoglycerate mutase-like"/>
    <property type="match status" value="1"/>
</dbReference>
<dbReference type="Proteomes" id="UP000199060">
    <property type="component" value="Unassembled WGS sequence"/>
</dbReference>
<evidence type="ECO:0000313" key="2">
    <source>
        <dbReference type="Proteomes" id="UP000199060"/>
    </source>
</evidence>
<dbReference type="SMART" id="SM00855">
    <property type="entry name" value="PGAM"/>
    <property type="match status" value="1"/>
</dbReference>
<name>A0A1G6TTR9_9BACT</name>
<dbReference type="AlphaFoldDB" id="A0A1G6TTR9"/>
<keyword evidence="2" id="KW-1185">Reference proteome</keyword>
<reference evidence="2" key="1">
    <citation type="submission" date="2016-10" db="EMBL/GenBank/DDBJ databases">
        <authorList>
            <person name="Varghese N."/>
            <person name="Submissions S."/>
        </authorList>
    </citation>
    <scope>NUCLEOTIDE SEQUENCE [LARGE SCALE GENOMIC DNA]</scope>
    <source>
        <strain evidence="2">DSM 23095</strain>
    </source>
</reference>
<gene>
    <name evidence="1" type="ORF">SAMN04488104_102426</name>
</gene>
<sequence length="177" mass="19941">MYLKEVILASYLHFTLKLNQLQMKKLFLLRHGEAGFGEDTDFNRSLTSRGKSSVLNVAKTLRKTQESIDFMFCSSAKRTLETAEIFESQVKIVERKNSDRIYSGDLADLIALLETLSDEVNSCLIVGHNPTISLLLSLLSESNYLNMHPGNLGIISFEFDSWKLISRGSGILEEMIS</sequence>
<dbReference type="Gene3D" id="3.40.50.1240">
    <property type="entry name" value="Phosphoglycerate mutase-like"/>
    <property type="match status" value="1"/>
</dbReference>
<dbReference type="Pfam" id="PF00300">
    <property type="entry name" value="His_Phos_1"/>
    <property type="match status" value="1"/>
</dbReference>
<dbReference type="OrthoDB" id="9810154at2"/>
<dbReference type="CDD" id="cd07040">
    <property type="entry name" value="HP"/>
    <property type="match status" value="1"/>
</dbReference>
<dbReference type="EMBL" id="FNAC01000024">
    <property type="protein sequence ID" value="SDD32480.1"/>
    <property type="molecule type" value="Genomic_DNA"/>
</dbReference>
<dbReference type="InterPro" id="IPR013078">
    <property type="entry name" value="His_Pase_superF_clade-1"/>
</dbReference>
<proteinExistence type="predicted"/>
<evidence type="ECO:0000313" key="1">
    <source>
        <dbReference type="EMBL" id="SDD32480.1"/>
    </source>
</evidence>
<organism evidence="1 2">
    <name type="scientific">Algoriphagus faecimaris</name>
    <dbReference type="NCBI Taxonomy" id="686796"/>
    <lineage>
        <taxon>Bacteria</taxon>
        <taxon>Pseudomonadati</taxon>
        <taxon>Bacteroidota</taxon>
        <taxon>Cytophagia</taxon>
        <taxon>Cytophagales</taxon>
        <taxon>Cyclobacteriaceae</taxon>
        <taxon>Algoriphagus</taxon>
    </lineage>
</organism>